<proteinExistence type="predicted"/>
<gene>
    <name evidence="1" type="ORF">EGYM00163_LOCUS35409</name>
</gene>
<dbReference type="EMBL" id="HBJA01102795">
    <property type="protein sequence ID" value="CAE0824202.1"/>
    <property type="molecule type" value="Transcribed_RNA"/>
</dbReference>
<dbReference type="AlphaFoldDB" id="A0A7S4LEI0"/>
<protein>
    <submittedName>
        <fullName evidence="1">Uncharacterized protein</fullName>
    </submittedName>
</protein>
<sequence>MPPPLPPFTALALVAYRNAIHLQMRIPDGAGTRDICLPHFPILCRTLRQDLFLTTALCTICKTRASHSPPAHWDPPRSNPEVSSIQVSDHVCCRQQTAICCCLCAMCGEPS</sequence>
<accession>A0A7S4LEI0</accession>
<evidence type="ECO:0000313" key="1">
    <source>
        <dbReference type="EMBL" id="CAE0824202.1"/>
    </source>
</evidence>
<reference evidence="1" key="1">
    <citation type="submission" date="2021-01" db="EMBL/GenBank/DDBJ databases">
        <authorList>
            <person name="Corre E."/>
            <person name="Pelletier E."/>
            <person name="Niang G."/>
            <person name="Scheremetjew M."/>
            <person name="Finn R."/>
            <person name="Kale V."/>
            <person name="Holt S."/>
            <person name="Cochrane G."/>
            <person name="Meng A."/>
            <person name="Brown T."/>
            <person name="Cohen L."/>
        </authorList>
    </citation>
    <scope>NUCLEOTIDE SEQUENCE</scope>
    <source>
        <strain evidence="1">CCMP1594</strain>
    </source>
</reference>
<organism evidence="1">
    <name type="scientific">Eutreptiella gymnastica</name>
    <dbReference type="NCBI Taxonomy" id="73025"/>
    <lineage>
        <taxon>Eukaryota</taxon>
        <taxon>Discoba</taxon>
        <taxon>Euglenozoa</taxon>
        <taxon>Euglenida</taxon>
        <taxon>Spirocuta</taxon>
        <taxon>Euglenophyceae</taxon>
        <taxon>Eutreptiales</taxon>
        <taxon>Eutreptiaceae</taxon>
        <taxon>Eutreptiella</taxon>
    </lineage>
</organism>
<name>A0A7S4LEI0_9EUGL</name>